<gene>
    <name evidence="1" type="ORF">RsTaC01_0435</name>
</gene>
<organism evidence="1">
    <name type="scientific">Candidatus Paraimprobicoccus trichonymphae</name>
    <dbReference type="NCBI Taxonomy" id="3033793"/>
    <lineage>
        <taxon>Bacteria</taxon>
        <taxon>Bacillati</taxon>
        <taxon>Bacillota</taxon>
        <taxon>Clostridia</taxon>
        <taxon>Candidatus Paraimprobicoccus</taxon>
    </lineage>
</organism>
<evidence type="ECO:0008006" key="2">
    <source>
        <dbReference type="Google" id="ProtNLM"/>
    </source>
</evidence>
<proteinExistence type="predicted"/>
<reference evidence="1" key="1">
    <citation type="journal article" date="2023" name="ISME J.">
        <title>Emergence of putative energy parasites within Clostridia revealed by genome analysis of a novel endosymbiotic clade.</title>
        <authorList>
            <person name="Takahashi K."/>
            <person name="Kuwahara H."/>
            <person name="Horikawa Y."/>
            <person name="Izawa K."/>
            <person name="Kato D."/>
            <person name="Inagaki T."/>
            <person name="Yuki M."/>
            <person name="Ohkuma M."/>
            <person name="Hongoh Y."/>
        </authorList>
    </citation>
    <scope>NUCLEOTIDE SEQUENCE</scope>
    <source>
        <strain evidence="1">RsTa-C01</strain>
    </source>
</reference>
<name>A0AA48KXP4_9FIRM</name>
<dbReference type="PROSITE" id="PS51257">
    <property type="entry name" value="PROKAR_LIPOPROTEIN"/>
    <property type="match status" value="1"/>
</dbReference>
<dbReference type="KEGG" id="ptrh:RsTaC01_0435"/>
<dbReference type="EMBL" id="AP027925">
    <property type="protein sequence ID" value="BED92623.1"/>
    <property type="molecule type" value="Genomic_DNA"/>
</dbReference>
<dbReference type="Proteomes" id="UP001335720">
    <property type="component" value="Chromosome"/>
</dbReference>
<evidence type="ECO:0000313" key="1">
    <source>
        <dbReference type="EMBL" id="BED92623.1"/>
    </source>
</evidence>
<dbReference type="AlphaFoldDB" id="A0AA48KXP4"/>
<accession>A0AA48KXP4</accession>
<sequence>MFNKRINKILAVNLALGLSFAGCNFRAVDTKPHGIAEWVKSNPVKSVLIGLAPFVMGVGSYGGYKIYQYFHKEIPKENSEMFWIHGENNPELEANILYVSEAKIDNKILNHLESSNYYVIPTNIEGKYIIKTKNKQIFFRAKGFNPGLNSNIDYIKVTNLSYSWYCLREHDFNAFANEFMNFSEKSEKVVPKYFYNKDEIDKEIENFEFQNSYSEVHKGEIIDGSSEYKGEISTKGEKYVIDIDDEVTLMNGERFVFGTGYDPSKGEEDPMKSEKFAPLEGSKWLKIWFNDCCVQYYLLEF</sequence>
<protein>
    <recommendedName>
        <fullName evidence="2">Lipoprotein</fullName>
    </recommendedName>
</protein>